<dbReference type="AlphaFoldDB" id="A0A9D2QIX9"/>
<accession>A0A9D2QIX9</accession>
<name>A0A9D2QIX9_9FIRM</name>
<evidence type="ECO:0000313" key="2">
    <source>
        <dbReference type="EMBL" id="HJC86933.1"/>
    </source>
</evidence>
<protein>
    <submittedName>
        <fullName evidence="2">GH36 C-terminal domain-containing protein</fullName>
    </submittedName>
</protein>
<dbReference type="InterPro" id="IPR031705">
    <property type="entry name" value="Glyco_hydro_36_C"/>
</dbReference>
<sequence>EFVDENRDHTMLTIVQTESFGNPVPIHTVVKGLDPAKKYRCLMNGAVRSGASWMGAGLTPDRILKQYESLVIEFVRE</sequence>
<evidence type="ECO:0000313" key="3">
    <source>
        <dbReference type="Proteomes" id="UP000823922"/>
    </source>
</evidence>
<dbReference type="EMBL" id="DWVS01000065">
    <property type="protein sequence ID" value="HJC86933.1"/>
    <property type="molecule type" value="Genomic_DNA"/>
</dbReference>
<dbReference type="InterPro" id="IPR013780">
    <property type="entry name" value="Glyco_hydro_b"/>
</dbReference>
<feature type="domain" description="Glycosyl hydrolase family 36 C-terminal" evidence="1">
    <location>
        <begin position="1"/>
        <end position="73"/>
    </location>
</feature>
<gene>
    <name evidence="2" type="ORF">H9926_02830</name>
</gene>
<feature type="non-terminal residue" evidence="2">
    <location>
        <position position="1"/>
    </location>
</feature>
<dbReference type="Pfam" id="PF16874">
    <property type="entry name" value="Glyco_hydro_36C"/>
    <property type="match status" value="1"/>
</dbReference>
<reference evidence="2" key="2">
    <citation type="submission" date="2021-04" db="EMBL/GenBank/DDBJ databases">
        <authorList>
            <person name="Gilroy R."/>
        </authorList>
    </citation>
    <scope>NUCLEOTIDE SEQUENCE</scope>
    <source>
        <strain evidence="2">ChiBcec1-1630</strain>
    </source>
</reference>
<comment type="caution">
    <text evidence="2">The sequence shown here is derived from an EMBL/GenBank/DDBJ whole genome shotgun (WGS) entry which is preliminary data.</text>
</comment>
<reference evidence="2" key="1">
    <citation type="journal article" date="2021" name="PeerJ">
        <title>Extensive microbial diversity within the chicken gut microbiome revealed by metagenomics and culture.</title>
        <authorList>
            <person name="Gilroy R."/>
            <person name="Ravi A."/>
            <person name="Getino M."/>
            <person name="Pursley I."/>
            <person name="Horton D.L."/>
            <person name="Alikhan N.F."/>
            <person name="Baker D."/>
            <person name="Gharbi K."/>
            <person name="Hall N."/>
            <person name="Watson M."/>
            <person name="Adriaenssens E.M."/>
            <person name="Foster-Nyarko E."/>
            <person name="Jarju S."/>
            <person name="Secka A."/>
            <person name="Antonio M."/>
            <person name="Oren A."/>
            <person name="Chaudhuri R.R."/>
            <person name="La Ragione R."/>
            <person name="Hildebrand F."/>
            <person name="Pallen M.J."/>
        </authorList>
    </citation>
    <scope>NUCLEOTIDE SEQUENCE</scope>
    <source>
        <strain evidence="2">ChiBcec1-1630</strain>
    </source>
</reference>
<evidence type="ECO:0000259" key="1">
    <source>
        <dbReference type="Pfam" id="PF16874"/>
    </source>
</evidence>
<proteinExistence type="predicted"/>
<dbReference type="Gene3D" id="2.60.40.1180">
    <property type="entry name" value="Golgi alpha-mannosidase II"/>
    <property type="match status" value="1"/>
</dbReference>
<dbReference type="Proteomes" id="UP000823922">
    <property type="component" value="Unassembled WGS sequence"/>
</dbReference>
<organism evidence="2 3">
    <name type="scientific">Candidatus Eisenbergiella intestinigallinarum</name>
    <dbReference type="NCBI Taxonomy" id="2838549"/>
    <lineage>
        <taxon>Bacteria</taxon>
        <taxon>Bacillati</taxon>
        <taxon>Bacillota</taxon>
        <taxon>Clostridia</taxon>
        <taxon>Lachnospirales</taxon>
        <taxon>Lachnospiraceae</taxon>
        <taxon>Eisenbergiella</taxon>
    </lineage>
</organism>